<evidence type="ECO:0000256" key="1">
    <source>
        <dbReference type="ARBA" id="ARBA00005709"/>
    </source>
</evidence>
<comment type="similarity">
    <text evidence="1 3">Belongs to the bacterial flagellin family.</text>
</comment>
<evidence type="ECO:0000259" key="5">
    <source>
        <dbReference type="Pfam" id="PF00700"/>
    </source>
</evidence>
<feature type="domain" description="Flagellin C-terminal" evidence="5">
    <location>
        <begin position="189"/>
        <end position="274"/>
    </location>
</feature>
<dbReference type="InterPro" id="IPR046358">
    <property type="entry name" value="Flagellin_C"/>
</dbReference>
<comment type="subcellular location">
    <subcellularLocation>
        <location evidence="3">Secreted</location>
    </subcellularLocation>
    <subcellularLocation>
        <location evidence="3">Bacterial flagellum</location>
    </subcellularLocation>
</comment>
<dbReference type="Pfam" id="PF00700">
    <property type="entry name" value="Flagellin_C"/>
    <property type="match status" value="1"/>
</dbReference>
<evidence type="ECO:0000313" key="7">
    <source>
        <dbReference type="Proteomes" id="UP000503483"/>
    </source>
</evidence>
<dbReference type="PRINTS" id="PR00207">
    <property type="entry name" value="FLAGELLIN"/>
</dbReference>
<keyword evidence="6" id="KW-0969">Cilium</keyword>
<dbReference type="Gene3D" id="1.20.1330.10">
    <property type="entry name" value="f41 fragment of flagellin, N-terminal domain"/>
    <property type="match status" value="1"/>
</dbReference>
<accession>A0A6M8EEG5</accession>
<dbReference type="InterPro" id="IPR001029">
    <property type="entry name" value="Flagellin_N"/>
</dbReference>
<proteinExistence type="inferred from homology"/>
<feature type="domain" description="Flagellin N-terminal" evidence="4">
    <location>
        <begin position="7"/>
        <end position="133"/>
    </location>
</feature>
<keyword evidence="7" id="KW-1185">Reference proteome</keyword>
<dbReference type="SUPFAM" id="SSF64518">
    <property type="entry name" value="Phase 1 flagellin"/>
    <property type="match status" value="1"/>
</dbReference>
<keyword evidence="6" id="KW-0282">Flagellum</keyword>
<sequence>MEISSNSTINQNLYLNNNQTLNRIATGIELNQSSDNSSALAIANNLLAQGNGYSKAIENTNSAIASTQIASSAITEQSSILDNIKEKLLQASTDTTSQDGREMILKDIQSQLNQFDQIASSTNYNGQSLLQNSASDNSASQAQQYQAGLNSEDLIETTSVQANTEGLGLTALSSQDATSFTSSAAKGFLQSVDDAINSLNDIRSEFGSVQNQLESSNRNLMSQETSTLSAASATDTDYAKESANFSKQNIMGQIGAFSLAQGNNINQQMVTRLLS</sequence>
<gene>
    <name evidence="6" type="ORF">AACT_1769</name>
</gene>
<dbReference type="GO" id="GO:0005576">
    <property type="term" value="C:extracellular region"/>
    <property type="evidence" value="ECO:0007669"/>
    <property type="project" value="UniProtKB-SubCell"/>
</dbReference>
<dbReference type="PANTHER" id="PTHR42792:SF2">
    <property type="entry name" value="FLAGELLIN"/>
    <property type="match status" value="1"/>
</dbReference>
<comment type="function">
    <text evidence="3">Flagellin is the subunit protein which polymerizes to form the filaments of bacterial flagella.</text>
</comment>
<dbReference type="RefSeq" id="WP_172126476.1">
    <property type="nucleotide sequence ID" value="NZ_CP042652.1"/>
</dbReference>
<dbReference type="AlphaFoldDB" id="A0A6M8EEG5"/>
<dbReference type="PANTHER" id="PTHR42792">
    <property type="entry name" value="FLAGELLIN"/>
    <property type="match status" value="1"/>
</dbReference>
<dbReference type="KEGG" id="paco:AACT_1769"/>
<dbReference type="GO" id="GO:0009288">
    <property type="term" value="C:bacterial-type flagellum"/>
    <property type="evidence" value="ECO:0007669"/>
    <property type="project" value="UniProtKB-SubCell"/>
</dbReference>
<name>A0A6M8EEG5_9BACT</name>
<protein>
    <recommendedName>
        <fullName evidence="3">Flagellin</fullName>
    </recommendedName>
</protein>
<evidence type="ECO:0000256" key="3">
    <source>
        <dbReference type="RuleBase" id="RU362073"/>
    </source>
</evidence>
<dbReference type="InterPro" id="IPR001492">
    <property type="entry name" value="Flagellin"/>
</dbReference>
<organism evidence="6 7">
    <name type="scientific">Arcobacter acticola</name>
    <dbReference type="NCBI Taxonomy" id="1849015"/>
    <lineage>
        <taxon>Bacteria</taxon>
        <taxon>Pseudomonadati</taxon>
        <taxon>Campylobacterota</taxon>
        <taxon>Epsilonproteobacteria</taxon>
        <taxon>Campylobacterales</taxon>
        <taxon>Arcobacteraceae</taxon>
        <taxon>Arcobacter</taxon>
    </lineage>
</organism>
<evidence type="ECO:0000259" key="4">
    <source>
        <dbReference type="Pfam" id="PF00669"/>
    </source>
</evidence>
<dbReference type="Proteomes" id="UP000503483">
    <property type="component" value="Chromosome"/>
</dbReference>
<dbReference type="GO" id="GO:0005198">
    <property type="term" value="F:structural molecule activity"/>
    <property type="evidence" value="ECO:0007669"/>
    <property type="project" value="UniProtKB-UniRule"/>
</dbReference>
<evidence type="ECO:0000313" key="6">
    <source>
        <dbReference type="EMBL" id="QKE28920.1"/>
    </source>
</evidence>
<keyword evidence="6" id="KW-0966">Cell projection</keyword>
<dbReference type="Pfam" id="PF00669">
    <property type="entry name" value="Flagellin_N"/>
    <property type="match status" value="1"/>
</dbReference>
<reference evidence="6 7" key="1">
    <citation type="submission" date="2019-08" db="EMBL/GenBank/DDBJ databases">
        <title>Complete genome sequence of Arcobacter acticola.</title>
        <authorList>
            <person name="Miller W."/>
        </authorList>
    </citation>
    <scope>NUCLEOTIDE SEQUENCE [LARGE SCALE GENOMIC DNA]</scope>
    <source>
        <strain evidence="6 7">KCTC 52212</strain>
    </source>
</reference>
<keyword evidence="3" id="KW-0964">Secreted</keyword>
<evidence type="ECO:0000256" key="2">
    <source>
        <dbReference type="ARBA" id="ARBA00023143"/>
    </source>
</evidence>
<dbReference type="EMBL" id="CP042652">
    <property type="protein sequence ID" value="QKE28920.1"/>
    <property type="molecule type" value="Genomic_DNA"/>
</dbReference>
<keyword evidence="2 3" id="KW-0975">Bacterial flagellum</keyword>